<sequence>MQDLLLQNNKATKFPSLRNLLLLKFIHLRLLQFIMQRMLLFNNLLLAQTSHLFLETHIRFSAARATTSEALETGARMSHEHLERVQDLIDEGMSFLESRMQFYEIADAESWPVAMKMEEEELVLDLSEEKRKRLKKAKDEIKEEAREKAQSKKKSSVPPKFQNGPNVTIGLWLSLS</sequence>
<dbReference type="AlphaFoldDB" id="A0A1Y1IPW5"/>
<dbReference type="Proteomes" id="UP000054558">
    <property type="component" value="Unassembled WGS sequence"/>
</dbReference>
<evidence type="ECO:0000313" key="3">
    <source>
        <dbReference type="Proteomes" id="UP000054558"/>
    </source>
</evidence>
<evidence type="ECO:0000256" key="1">
    <source>
        <dbReference type="SAM" id="MobiDB-lite"/>
    </source>
</evidence>
<proteinExistence type="predicted"/>
<organism evidence="2 3">
    <name type="scientific">Klebsormidium nitens</name>
    <name type="common">Green alga</name>
    <name type="synonym">Ulothrix nitens</name>
    <dbReference type="NCBI Taxonomy" id="105231"/>
    <lineage>
        <taxon>Eukaryota</taxon>
        <taxon>Viridiplantae</taxon>
        <taxon>Streptophyta</taxon>
        <taxon>Klebsormidiophyceae</taxon>
        <taxon>Klebsormidiales</taxon>
        <taxon>Klebsormidiaceae</taxon>
        <taxon>Klebsormidium</taxon>
    </lineage>
</organism>
<dbReference type="EMBL" id="DF237702">
    <property type="protein sequence ID" value="GAQ91261.1"/>
    <property type="molecule type" value="Genomic_DNA"/>
</dbReference>
<name>A0A1Y1IPW5_KLENI</name>
<feature type="compositionally biased region" description="Basic and acidic residues" evidence="1">
    <location>
        <begin position="136"/>
        <end position="150"/>
    </location>
</feature>
<gene>
    <name evidence="2" type="ORF">KFL_007530090</name>
</gene>
<accession>A0A1Y1IPW5</accession>
<feature type="region of interest" description="Disordered" evidence="1">
    <location>
        <begin position="136"/>
        <end position="164"/>
    </location>
</feature>
<reference evidence="2 3" key="1">
    <citation type="journal article" date="2014" name="Nat. Commun.">
        <title>Klebsormidium flaccidum genome reveals primary factors for plant terrestrial adaptation.</title>
        <authorList>
            <person name="Hori K."/>
            <person name="Maruyama F."/>
            <person name="Fujisawa T."/>
            <person name="Togashi T."/>
            <person name="Yamamoto N."/>
            <person name="Seo M."/>
            <person name="Sato S."/>
            <person name="Yamada T."/>
            <person name="Mori H."/>
            <person name="Tajima N."/>
            <person name="Moriyama T."/>
            <person name="Ikeuchi M."/>
            <person name="Watanabe M."/>
            <person name="Wada H."/>
            <person name="Kobayashi K."/>
            <person name="Saito M."/>
            <person name="Masuda T."/>
            <person name="Sasaki-Sekimoto Y."/>
            <person name="Mashiguchi K."/>
            <person name="Awai K."/>
            <person name="Shimojima M."/>
            <person name="Masuda S."/>
            <person name="Iwai M."/>
            <person name="Nobusawa T."/>
            <person name="Narise T."/>
            <person name="Kondo S."/>
            <person name="Saito H."/>
            <person name="Sato R."/>
            <person name="Murakawa M."/>
            <person name="Ihara Y."/>
            <person name="Oshima-Yamada Y."/>
            <person name="Ohtaka K."/>
            <person name="Satoh M."/>
            <person name="Sonobe K."/>
            <person name="Ishii M."/>
            <person name="Ohtani R."/>
            <person name="Kanamori-Sato M."/>
            <person name="Honoki R."/>
            <person name="Miyazaki D."/>
            <person name="Mochizuki H."/>
            <person name="Umetsu J."/>
            <person name="Higashi K."/>
            <person name="Shibata D."/>
            <person name="Kamiya Y."/>
            <person name="Sato N."/>
            <person name="Nakamura Y."/>
            <person name="Tabata S."/>
            <person name="Ida S."/>
            <person name="Kurokawa K."/>
            <person name="Ohta H."/>
        </authorList>
    </citation>
    <scope>NUCLEOTIDE SEQUENCE [LARGE SCALE GENOMIC DNA]</scope>
    <source>
        <strain evidence="2 3">NIES-2285</strain>
    </source>
</reference>
<protein>
    <submittedName>
        <fullName evidence="2">Uncharacterized protein</fullName>
    </submittedName>
</protein>
<feature type="non-terminal residue" evidence="2">
    <location>
        <position position="176"/>
    </location>
</feature>
<keyword evidence="3" id="KW-1185">Reference proteome</keyword>
<evidence type="ECO:0000313" key="2">
    <source>
        <dbReference type="EMBL" id="GAQ91261.1"/>
    </source>
</evidence>